<organism evidence="1 2">
    <name type="scientific">Catellatospora citrea</name>
    <dbReference type="NCBI Taxonomy" id="53366"/>
    <lineage>
        <taxon>Bacteria</taxon>
        <taxon>Bacillati</taxon>
        <taxon>Actinomycetota</taxon>
        <taxon>Actinomycetes</taxon>
        <taxon>Micromonosporales</taxon>
        <taxon>Micromonosporaceae</taxon>
        <taxon>Catellatospora</taxon>
    </lineage>
</organism>
<dbReference type="Proteomes" id="UP000659904">
    <property type="component" value="Unassembled WGS sequence"/>
</dbReference>
<proteinExistence type="predicted"/>
<sequence length="176" mass="18284">MIHLGLDLGHESERAAEHWLYDLVQQLGRPAGAVACTHLTHRPVPHVAASLAVPRGAVAAELLAALPPVAPELREAAEHAAAAHAAGRGGRATVFPGVERLTGTLPVAELLDVSAIERVTVIGGAPAGPDTLVDTRDHVRPQWRDGVLTLVTTPAPGGRIAPFEVPNPTPCCADHV</sequence>
<comment type="caution">
    <text evidence="1">The sequence shown here is derived from an EMBL/GenBank/DDBJ whole genome shotgun (WGS) entry which is preliminary data.</text>
</comment>
<gene>
    <name evidence="1" type="ORF">Cci01nite_80390</name>
</gene>
<dbReference type="EMBL" id="BONH01000064">
    <property type="protein sequence ID" value="GIG02946.1"/>
    <property type="molecule type" value="Genomic_DNA"/>
</dbReference>
<evidence type="ECO:0000313" key="2">
    <source>
        <dbReference type="Proteomes" id="UP000659904"/>
    </source>
</evidence>
<protein>
    <submittedName>
        <fullName evidence="1">Uncharacterized protein</fullName>
    </submittedName>
</protein>
<dbReference type="RefSeq" id="WP_120315646.1">
    <property type="nucleotide sequence ID" value="NZ_BONH01000064.1"/>
</dbReference>
<keyword evidence="2" id="KW-1185">Reference proteome</keyword>
<accession>A0A8J3KTL3</accession>
<reference evidence="1 2" key="1">
    <citation type="submission" date="2021-01" db="EMBL/GenBank/DDBJ databases">
        <title>Whole genome shotgun sequence of Catellatospora citrea NBRC 14495.</title>
        <authorList>
            <person name="Komaki H."/>
            <person name="Tamura T."/>
        </authorList>
    </citation>
    <scope>NUCLEOTIDE SEQUENCE [LARGE SCALE GENOMIC DNA]</scope>
    <source>
        <strain evidence="1 2">NBRC 14495</strain>
    </source>
</reference>
<dbReference type="AlphaFoldDB" id="A0A8J3KTL3"/>
<evidence type="ECO:0000313" key="1">
    <source>
        <dbReference type="EMBL" id="GIG02946.1"/>
    </source>
</evidence>
<name>A0A8J3KTL3_9ACTN</name>